<evidence type="ECO:0000259" key="10">
    <source>
        <dbReference type="PROSITE" id="PS50110"/>
    </source>
</evidence>
<name>A0A127V964_9SPHI</name>
<feature type="transmembrane region" description="Helical" evidence="8">
    <location>
        <begin position="163"/>
        <end position="184"/>
    </location>
</feature>
<feature type="transmembrane region" description="Helical" evidence="8">
    <location>
        <begin position="106"/>
        <end position="123"/>
    </location>
</feature>
<evidence type="ECO:0000313" key="12">
    <source>
        <dbReference type="Proteomes" id="UP000071561"/>
    </source>
</evidence>
<dbReference type="SUPFAM" id="SSF55874">
    <property type="entry name" value="ATPase domain of HSP90 chaperone/DNA topoisomerase II/histidine kinase"/>
    <property type="match status" value="1"/>
</dbReference>
<dbReference type="PRINTS" id="PR00344">
    <property type="entry name" value="BCTRLSENSOR"/>
</dbReference>
<feature type="transmembrane region" description="Helical" evidence="8">
    <location>
        <begin position="81"/>
        <end position="100"/>
    </location>
</feature>
<feature type="domain" description="Response regulatory" evidence="10">
    <location>
        <begin position="466"/>
        <end position="584"/>
    </location>
</feature>
<dbReference type="Gene3D" id="3.40.50.2300">
    <property type="match status" value="1"/>
</dbReference>
<dbReference type="Pfam" id="PF02518">
    <property type="entry name" value="HATPase_c"/>
    <property type="match status" value="1"/>
</dbReference>
<evidence type="ECO:0000313" key="11">
    <source>
        <dbReference type="EMBL" id="AMP97538.1"/>
    </source>
</evidence>
<dbReference type="EMBL" id="CP014504">
    <property type="protein sequence ID" value="AMP97538.1"/>
    <property type="molecule type" value="Genomic_DNA"/>
</dbReference>
<dbReference type="PROSITE" id="PS50110">
    <property type="entry name" value="RESPONSE_REGULATORY"/>
    <property type="match status" value="1"/>
</dbReference>
<dbReference type="KEGG" id="pcm:AY601_0585"/>
<dbReference type="PROSITE" id="PS50109">
    <property type="entry name" value="HIS_KIN"/>
    <property type="match status" value="1"/>
</dbReference>
<keyword evidence="3 6" id="KW-0597">Phosphoprotein</keyword>
<dbReference type="CDD" id="cd17546">
    <property type="entry name" value="REC_hyHK_CKI1_RcsC-like"/>
    <property type="match status" value="1"/>
</dbReference>
<dbReference type="InterPro" id="IPR003594">
    <property type="entry name" value="HATPase_dom"/>
</dbReference>
<dbReference type="SMART" id="SM00387">
    <property type="entry name" value="HATPase_c"/>
    <property type="match status" value="1"/>
</dbReference>
<evidence type="ECO:0000259" key="9">
    <source>
        <dbReference type="PROSITE" id="PS50109"/>
    </source>
</evidence>
<dbReference type="Gene3D" id="1.10.287.130">
    <property type="match status" value="1"/>
</dbReference>
<evidence type="ECO:0000256" key="8">
    <source>
        <dbReference type="SAM" id="Phobius"/>
    </source>
</evidence>
<dbReference type="PANTHER" id="PTHR43047:SF66">
    <property type="entry name" value="HISKA"/>
    <property type="match status" value="1"/>
</dbReference>
<dbReference type="PATRIC" id="fig|188932.3.peg.600"/>
<organism evidence="11 12">
    <name type="scientific">Pedobacter cryoconitis</name>
    <dbReference type="NCBI Taxonomy" id="188932"/>
    <lineage>
        <taxon>Bacteria</taxon>
        <taxon>Pseudomonadati</taxon>
        <taxon>Bacteroidota</taxon>
        <taxon>Sphingobacteriia</taxon>
        <taxon>Sphingobacteriales</taxon>
        <taxon>Sphingobacteriaceae</taxon>
        <taxon>Pedobacter</taxon>
    </lineage>
</organism>
<sequence length="588" mass="67069">MIKRVIRNYRALLATEPKILNKARIRLLTILLLTFIFQRLCLLLFLFHEVPEQFILRTVLFLGVLVAGFAFLFIFGYWKAVAHFFLLSISFLIWSTIIFFDQGLNLVVLQYTLIIISCGYYILGSRWGLVYSLANLLPIIFLLLFSAYTGFNVSYDDQKLNVNIFNFLLVYNFLVLLFTHYYFFNAFKKTNRREQKLKANLKKLLKDAEEIASAKTNFLSKMSHELRTPLNAVVGMANILLMDEVKNSKKENLEVLLFSANNLMFIINEILDFDKLDSGKIILNKQPFRFDALLKNIEAAFRPQAEAKEIVFDIVSDTSINNLEIVEDHNRLSQIFFNLVDNAIKFTPNGSVLLKAEVRLLTTKQLKVLFTIQDTGIGISSIQQKDIFNPYLQKNSSTDRQHYGTGLGLTIANKLLHLHDSNLELLSTEGKGTTLSFELSFEVWNDTSSVPAESQGEHLSDLTALRVLVAEDNAVNILVINKMLNKWNIFPKIVGNGKEALEAVLLTDYDVILMDINMPVMDGFEAAKKIRQLPDEKKSLIHIIAVTASIGGAIESHPGYKYIDDCVLKPFPPQLLKEKLDKLNLLRY</sequence>
<dbReference type="Proteomes" id="UP000071561">
    <property type="component" value="Chromosome"/>
</dbReference>
<proteinExistence type="predicted"/>
<feature type="modified residue" description="4-aspartylphosphate" evidence="6">
    <location>
        <position position="515"/>
    </location>
</feature>
<dbReference type="Pfam" id="PF00072">
    <property type="entry name" value="Response_reg"/>
    <property type="match status" value="1"/>
</dbReference>
<dbReference type="PANTHER" id="PTHR43047">
    <property type="entry name" value="TWO-COMPONENT HISTIDINE PROTEIN KINASE"/>
    <property type="match status" value="1"/>
</dbReference>
<dbReference type="InterPro" id="IPR005467">
    <property type="entry name" value="His_kinase_dom"/>
</dbReference>
<dbReference type="FunFam" id="3.30.565.10:FF:000010">
    <property type="entry name" value="Sensor histidine kinase RcsC"/>
    <property type="match status" value="1"/>
</dbReference>
<feature type="coiled-coil region" evidence="7">
    <location>
        <begin position="187"/>
        <end position="214"/>
    </location>
</feature>
<accession>A0A127V964</accession>
<dbReference type="EC" id="2.7.13.3" evidence="2"/>
<gene>
    <name evidence="11" type="ORF">AY601_0585</name>
</gene>
<dbReference type="GO" id="GO:0009927">
    <property type="term" value="F:histidine phosphotransfer kinase activity"/>
    <property type="evidence" value="ECO:0007669"/>
    <property type="project" value="TreeGrafter"/>
</dbReference>
<keyword evidence="8" id="KW-1133">Transmembrane helix</keyword>
<evidence type="ECO:0000256" key="6">
    <source>
        <dbReference type="PROSITE-ProRule" id="PRU00169"/>
    </source>
</evidence>
<dbReference type="InterPro" id="IPR011006">
    <property type="entry name" value="CheY-like_superfamily"/>
</dbReference>
<dbReference type="GO" id="GO:0000155">
    <property type="term" value="F:phosphorelay sensor kinase activity"/>
    <property type="evidence" value="ECO:0007669"/>
    <property type="project" value="InterPro"/>
</dbReference>
<keyword evidence="12" id="KW-1185">Reference proteome</keyword>
<keyword evidence="5 11" id="KW-0418">Kinase</keyword>
<evidence type="ECO:0000256" key="4">
    <source>
        <dbReference type="ARBA" id="ARBA00022679"/>
    </source>
</evidence>
<dbReference type="RefSeq" id="WP_068396172.1">
    <property type="nucleotide sequence ID" value="NZ_CP014504.1"/>
</dbReference>
<feature type="domain" description="Histidine kinase" evidence="9">
    <location>
        <begin position="221"/>
        <end position="443"/>
    </location>
</feature>
<dbReference type="Gene3D" id="3.30.565.10">
    <property type="entry name" value="Histidine kinase-like ATPase, C-terminal domain"/>
    <property type="match status" value="1"/>
</dbReference>
<dbReference type="SUPFAM" id="SSF52172">
    <property type="entry name" value="CheY-like"/>
    <property type="match status" value="1"/>
</dbReference>
<evidence type="ECO:0000256" key="2">
    <source>
        <dbReference type="ARBA" id="ARBA00012438"/>
    </source>
</evidence>
<reference evidence="11 12" key="1">
    <citation type="submission" date="2016-03" db="EMBL/GenBank/DDBJ databases">
        <title>Complete genome sequence of Pedobacter cryoconitis PAMC 27485.</title>
        <authorList>
            <person name="Lee J."/>
            <person name="Kim O.-S."/>
        </authorList>
    </citation>
    <scope>NUCLEOTIDE SEQUENCE [LARGE SCALE GENOMIC DNA]</scope>
    <source>
        <strain evidence="11 12">PAMC 27485</strain>
    </source>
</reference>
<feature type="transmembrane region" description="Helical" evidence="8">
    <location>
        <begin position="54"/>
        <end position="74"/>
    </location>
</feature>
<comment type="catalytic activity">
    <reaction evidence="1">
        <text>ATP + protein L-histidine = ADP + protein N-phospho-L-histidine.</text>
        <dbReference type="EC" id="2.7.13.3"/>
    </reaction>
</comment>
<keyword evidence="4" id="KW-0808">Transferase</keyword>
<dbReference type="GO" id="GO:0005886">
    <property type="term" value="C:plasma membrane"/>
    <property type="evidence" value="ECO:0007669"/>
    <property type="project" value="TreeGrafter"/>
</dbReference>
<keyword evidence="8" id="KW-0812">Transmembrane</keyword>
<dbReference type="OrthoDB" id="9811889at2"/>
<evidence type="ECO:0000256" key="5">
    <source>
        <dbReference type="ARBA" id="ARBA00022777"/>
    </source>
</evidence>
<evidence type="ECO:0000256" key="7">
    <source>
        <dbReference type="SAM" id="Coils"/>
    </source>
</evidence>
<dbReference type="SUPFAM" id="SSF47384">
    <property type="entry name" value="Homodimeric domain of signal transducing histidine kinase"/>
    <property type="match status" value="1"/>
</dbReference>
<dbReference type="SMART" id="SM00448">
    <property type="entry name" value="REC"/>
    <property type="match status" value="1"/>
</dbReference>
<dbReference type="InterPro" id="IPR036097">
    <property type="entry name" value="HisK_dim/P_sf"/>
</dbReference>
<dbReference type="InterPro" id="IPR001789">
    <property type="entry name" value="Sig_transdc_resp-reg_receiver"/>
</dbReference>
<feature type="transmembrane region" description="Helical" evidence="8">
    <location>
        <begin position="130"/>
        <end position="151"/>
    </location>
</feature>
<dbReference type="SMART" id="SM00388">
    <property type="entry name" value="HisKA"/>
    <property type="match status" value="1"/>
</dbReference>
<dbReference type="CDD" id="cd00082">
    <property type="entry name" value="HisKA"/>
    <property type="match status" value="1"/>
</dbReference>
<protein>
    <recommendedName>
        <fullName evidence="2">histidine kinase</fullName>
        <ecNumber evidence="2">2.7.13.3</ecNumber>
    </recommendedName>
</protein>
<keyword evidence="8" id="KW-0472">Membrane</keyword>
<dbReference type="InterPro" id="IPR004358">
    <property type="entry name" value="Sig_transdc_His_kin-like_C"/>
</dbReference>
<dbReference type="AlphaFoldDB" id="A0A127V964"/>
<keyword evidence="7" id="KW-0175">Coiled coil</keyword>
<dbReference type="InterPro" id="IPR003661">
    <property type="entry name" value="HisK_dim/P_dom"/>
</dbReference>
<feature type="transmembrane region" description="Helical" evidence="8">
    <location>
        <begin position="27"/>
        <end position="48"/>
    </location>
</feature>
<evidence type="ECO:0000256" key="1">
    <source>
        <dbReference type="ARBA" id="ARBA00000085"/>
    </source>
</evidence>
<dbReference type="InterPro" id="IPR036890">
    <property type="entry name" value="HATPase_C_sf"/>
</dbReference>
<evidence type="ECO:0000256" key="3">
    <source>
        <dbReference type="ARBA" id="ARBA00022553"/>
    </source>
</evidence>
<dbReference type="Pfam" id="PF00512">
    <property type="entry name" value="HisKA"/>
    <property type="match status" value="1"/>
</dbReference>